<keyword evidence="1" id="KW-0812">Transmembrane</keyword>
<dbReference type="AlphaFoldDB" id="A0A3A9AW04"/>
<proteinExistence type="predicted"/>
<organism evidence="2 3">
    <name type="scientific">Parablautia intestinalis</name>
    <dbReference type="NCBI Taxonomy" id="2320100"/>
    <lineage>
        <taxon>Bacteria</taxon>
        <taxon>Bacillati</taxon>
        <taxon>Bacillota</taxon>
        <taxon>Clostridia</taxon>
        <taxon>Lachnospirales</taxon>
        <taxon>Lachnospiraceae</taxon>
        <taxon>Parablautia</taxon>
    </lineage>
</organism>
<evidence type="ECO:0000313" key="3">
    <source>
        <dbReference type="Proteomes" id="UP000280696"/>
    </source>
</evidence>
<feature type="transmembrane region" description="Helical" evidence="1">
    <location>
        <begin position="80"/>
        <end position="98"/>
    </location>
</feature>
<feature type="transmembrane region" description="Helical" evidence="1">
    <location>
        <begin position="212"/>
        <end position="229"/>
    </location>
</feature>
<reference evidence="2 3" key="1">
    <citation type="submission" date="2018-09" db="EMBL/GenBank/DDBJ databases">
        <title>Murine metabolic-syndrome-specific gut microbial biobank.</title>
        <authorList>
            <person name="Liu C."/>
        </authorList>
    </citation>
    <scope>NUCLEOTIDE SEQUENCE [LARGE SCALE GENOMIC DNA]</scope>
    <source>
        <strain evidence="2 3">0.1xD8-82</strain>
    </source>
</reference>
<dbReference type="RefSeq" id="WP_120468940.1">
    <property type="nucleotide sequence ID" value="NZ_RAYQ01000008.1"/>
</dbReference>
<feature type="transmembrane region" description="Helical" evidence="1">
    <location>
        <begin position="451"/>
        <end position="470"/>
    </location>
</feature>
<keyword evidence="3" id="KW-1185">Reference proteome</keyword>
<dbReference type="PROSITE" id="PS51257">
    <property type="entry name" value="PROKAR_LIPOPROTEIN"/>
    <property type="match status" value="1"/>
</dbReference>
<evidence type="ECO:0000256" key="1">
    <source>
        <dbReference type="SAM" id="Phobius"/>
    </source>
</evidence>
<feature type="transmembrane region" description="Helical" evidence="1">
    <location>
        <begin position="110"/>
        <end position="127"/>
    </location>
</feature>
<comment type="caution">
    <text evidence="2">The sequence shown here is derived from an EMBL/GenBank/DDBJ whole genome shotgun (WGS) entry which is preliminary data.</text>
</comment>
<feature type="transmembrane region" description="Helical" evidence="1">
    <location>
        <begin position="345"/>
        <end position="363"/>
    </location>
</feature>
<dbReference type="EMBL" id="RAYQ01000008">
    <property type="protein sequence ID" value="RKI91731.1"/>
    <property type="molecule type" value="Genomic_DNA"/>
</dbReference>
<feature type="transmembrane region" description="Helical" evidence="1">
    <location>
        <begin position="172"/>
        <end position="192"/>
    </location>
</feature>
<evidence type="ECO:0008006" key="4">
    <source>
        <dbReference type="Google" id="ProtNLM"/>
    </source>
</evidence>
<accession>A0A3A9AW04</accession>
<gene>
    <name evidence="2" type="ORF">D7V94_09005</name>
</gene>
<dbReference type="Proteomes" id="UP000280696">
    <property type="component" value="Unassembled WGS sequence"/>
</dbReference>
<keyword evidence="1" id="KW-0472">Membrane</keyword>
<keyword evidence="1" id="KW-1133">Transmembrane helix</keyword>
<protein>
    <recommendedName>
        <fullName evidence="4">Glycosyltransferase RgtA/B/C/D-like domain-containing protein</fullName>
    </recommendedName>
</protein>
<evidence type="ECO:0000313" key="2">
    <source>
        <dbReference type="EMBL" id="RKI91731.1"/>
    </source>
</evidence>
<dbReference type="OrthoDB" id="1995137at2"/>
<sequence>MELKNQVKKYENWIIAFAAMGILAVFAGCRFDYFYDLNDDVLMKDILAGVYTGTPEGHNIQMLWLISAFISLFYRLAGGIPWYGIFLCVCHYGCFFLILKRSLNFCSTLYGKFAVALTEGFFFGGVFLEHLIFAQYTVTCTLLGGTAAFLFFTTDKNLPGREFVRKNIPAVLLVSVAYLIRSEMLLLVLPMICVAGTCKWGSEDRIFTKEHAFQYLTVIGLILGGILIGQISHSIAYGSGEWRDFTEFFNNRTELYDFQKPPEYKEHQKFYESIGLSESEKVLLDNYNFGMDEEIDHVMVGEIAEYAGKNKSAEEPFEQKLVMKLKDYVYRLSHGAGAAGSDYPWNYMVILGYMVVFFTALPMRNNLTPLSQTGRLQRGAGIYMKNAVGAAWKLIFLFAVRTALWMYILMRDRAPERITHSLYLMELCILAAMVLVQWSEIGEIKIKRMGGILAAGCFGLSVLAVFHGSVKAVSLRQAEREKVNGLYRELYTYLSEEENAGNFYFIDVYSSVSDGGIPYSEKMFQDVDNSLDNYDIMGGWACKSPLQRKKLALFGIENMEAALKDREDVYFIRKKSEDMQWIFDYYEDHGTPVGARLVKQVAGVFEIYALSGQRT</sequence>
<feature type="transmembrane region" description="Helical" evidence="1">
    <location>
        <begin position="390"/>
        <end position="410"/>
    </location>
</feature>
<name>A0A3A9AW04_9FIRM</name>
<feature type="transmembrane region" description="Helical" evidence="1">
    <location>
        <begin position="12"/>
        <end position="35"/>
    </location>
</feature>
<feature type="transmembrane region" description="Helical" evidence="1">
    <location>
        <begin position="133"/>
        <end position="152"/>
    </location>
</feature>
<feature type="transmembrane region" description="Helical" evidence="1">
    <location>
        <begin position="422"/>
        <end position="439"/>
    </location>
</feature>